<name>H0UR87_9BACT</name>
<dbReference type="HOGENOM" id="CLU_023510_0_0_0"/>
<evidence type="ECO:0000313" key="3">
    <source>
        <dbReference type="EMBL" id="EHM09843.1"/>
    </source>
</evidence>
<dbReference type="PROSITE" id="PS51494">
    <property type="entry name" value="SPOIVB"/>
    <property type="match status" value="1"/>
</dbReference>
<proteinExistence type="predicted"/>
<feature type="region of interest" description="Disordered" evidence="1">
    <location>
        <begin position="146"/>
        <end position="189"/>
    </location>
</feature>
<feature type="domain" description="Peptidase S55" evidence="2">
    <location>
        <begin position="1"/>
        <end position="155"/>
    </location>
</feature>
<accession>H0UR87</accession>
<keyword evidence="4" id="KW-1185">Reference proteome</keyword>
<evidence type="ECO:0000256" key="1">
    <source>
        <dbReference type="SAM" id="MobiDB-lite"/>
    </source>
</evidence>
<dbReference type="InterPro" id="IPR008763">
    <property type="entry name" value="Peptidase_S55"/>
</dbReference>
<dbReference type="eggNOG" id="COG1044">
    <property type="taxonomic scope" value="Bacteria"/>
</dbReference>
<evidence type="ECO:0000313" key="4">
    <source>
        <dbReference type="Proteomes" id="UP000005730"/>
    </source>
</evidence>
<protein>
    <submittedName>
        <fullName evidence="3">SpoIVB peptidase S55</fullName>
    </submittedName>
</protein>
<evidence type="ECO:0000259" key="2">
    <source>
        <dbReference type="PROSITE" id="PS51494"/>
    </source>
</evidence>
<organism evidence="3 4">
    <name type="scientific">Thermanaerovibrio velox DSM 12556</name>
    <dbReference type="NCBI Taxonomy" id="926567"/>
    <lineage>
        <taxon>Bacteria</taxon>
        <taxon>Thermotogati</taxon>
        <taxon>Synergistota</taxon>
        <taxon>Synergistia</taxon>
        <taxon>Synergistales</taxon>
        <taxon>Synergistaceae</taxon>
        <taxon>Thermanaerovibrio</taxon>
    </lineage>
</organism>
<dbReference type="STRING" id="926567.TheveDRAFT_0686"/>
<dbReference type="Pfam" id="PF05580">
    <property type="entry name" value="Peptidase_S55"/>
    <property type="match status" value="1"/>
</dbReference>
<dbReference type="EMBL" id="CM001377">
    <property type="protein sequence ID" value="EHM09843.1"/>
    <property type="molecule type" value="Genomic_DNA"/>
</dbReference>
<sequence length="604" mass="64964">MRLAGRASPLWTGIGWLFALFLLVILPGVSAGDQFSVKEGVFPVKSLKPHMRGTALTVFQGGKIEQFPVEILGVIAQRSAPNRLVLIKAVGDRVMKAGGVAAGMSGSPVYIDGKLLGAIGFGWKFGDHSMALVTPVEEMLKIPPMEGADVKSKGPHDGLGQTPKDASDHVVSQDQVGQDAASGAVSQDQGLSSPLLIGGVSPRYGRLIGERLSSRVSAPGGGEIVASGSSVLSPGASIGVALVVGDVSVGTLGTVTAVDKDKFLAFGHPFMGRGSVKFFATEASVVGVIPSLETPFKLGTLGGVIGTVLQDRAQGLYGRIGMMPQGNDYEIRFHDLDSGKEAVRRFKAVVDPFVSSLVVPPAVAGCVEDLWGRTGQGTGEVKITVEGRGMPEGWNRTNFFLSDSDLPEKIFQEFSMIHSMLPLNPFLPLEPLSFRLDVKVTQTPKVLYIEKVQVPKDRTFSPGEMIGVDVWLRPWRSKVEKRTFSVKIPADARGDVEVLVRGGGVGEMEQESIKEGRRSIESFEGLLRELSAAEASNEIIVEVLCRRSKDREREDSTKLLSEIKEQRVKEGSLKVLKTNYYVEGLLRVPLKMTAEGDKERGEEE</sequence>
<dbReference type="RefSeq" id="WP_006583337.1">
    <property type="nucleotide sequence ID" value="NZ_CM001377.1"/>
</dbReference>
<dbReference type="Proteomes" id="UP000005730">
    <property type="component" value="Chromosome"/>
</dbReference>
<reference evidence="3 4" key="1">
    <citation type="submission" date="2011-10" db="EMBL/GenBank/DDBJ databases">
        <title>The Noncontiguous Finished genome of Thermanaerovibrio velox DSM 12556.</title>
        <authorList>
            <consortium name="US DOE Joint Genome Institute (JGI-PGF)"/>
            <person name="Lucas S."/>
            <person name="Copeland A."/>
            <person name="Lapidus A."/>
            <person name="Glavina del Rio T."/>
            <person name="Dalin E."/>
            <person name="Tice H."/>
            <person name="Bruce D."/>
            <person name="Goodwin L."/>
            <person name="Pitluck S."/>
            <person name="Peters L."/>
            <person name="Mikhailova N."/>
            <person name="Teshima H."/>
            <person name="Kyrpides N."/>
            <person name="Mavromatis K."/>
            <person name="Ivanova N."/>
            <person name="Markowitz V."/>
            <person name="Cheng J.-F."/>
            <person name="Hugenholtz P."/>
            <person name="Woyke T."/>
            <person name="Wu D."/>
            <person name="Spring S."/>
            <person name="Brambilla E.-M."/>
            <person name="Klenk H.-P."/>
            <person name="Eisen J.A."/>
        </authorList>
    </citation>
    <scope>NUCLEOTIDE SEQUENCE [LARGE SCALE GENOMIC DNA]</scope>
    <source>
        <strain evidence="3 4">DSM 12556</strain>
    </source>
</reference>
<dbReference type="AlphaFoldDB" id="H0UR87"/>
<gene>
    <name evidence="3" type="ORF">TheveDRAFT_0686</name>
</gene>